<proteinExistence type="predicted"/>
<sequence length="344" mass="38969">MSDVSSPSSSPSLLSLAREIRDQIYESLLSAPFGTHSPSIPGHLVLSTPDNYWTPRTYTYEWPIPEWHWQISVGRGSCFGILYTCRQIHTELLECINRRGGMSFELEIALIGLHYEDSEVYLGEERIWPTWIVLPLCTDPKALHGCQEFANSSSTGVTSKCRNLDVSLILQSELPYKWLGSGGLTTVPRNLFTMLARFLVNGPLGLYRMNTNTSRVWSIDILMVNVLSAGTFTDQHSDQLHRVPAEVVEDSVHHLSVRLDQLCTKGALSDRVRVVRLAVDGDLKREWSINRGERLSPDEKKEWARYGWTIDAQKSLEGSDVVDIEIVSREQRSTSRFRACCRVQ</sequence>
<dbReference type="Proteomes" id="UP001150238">
    <property type="component" value="Unassembled WGS sequence"/>
</dbReference>
<comment type="caution">
    <text evidence="1">The sequence shown here is derived from an EMBL/GenBank/DDBJ whole genome shotgun (WGS) entry which is preliminary data.</text>
</comment>
<evidence type="ECO:0000313" key="2">
    <source>
        <dbReference type="Proteomes" id="UP001150238"/>
    </source>
</evidence>
<organism evidence="1 2">
    <name type="scientific">Lentinula lateritia</name>
    <dbReference type="NCBI Taxonomy" id="40482"/>
    <lineage>
        <taxon>Eukaryota</taxon>
        <taxon>Fungi</taxon>
        <taxon>Dikarya</taxon>
        <taxon>Basidiomycota</taxon>
        <taxon>Agaricomycotina</taxon>
        <taxon>Agaricomycetes</taxon>
        <taxon>Agaricomycetidae</taxon>
        <taxon>Agaricales</taxon>
        <taxon>Marasmiineae</taxon>
        <taxon>Omphalotaceae</taxon>
        <taxon>Lentinula</taxon>
    </lineage>
</organism>
<accession>A0A9W9A8M0</accession>
<reference evidence="1" key="2">
    <citation type="journal article" date="2023" name="Proc. Natl. Acad. Sci. U.S.A.">
        <title>A global phylogenomic analysis of the shiitake genus Lentinula.</title>
        <authorList>
            <person name="Sierra-Patev S."/>
            <person name="Min B."/>
            <person name="Naranjo-Ortiz M."/>
            <person name="Looney B."/>
            <person name="Konkel Z."/>
            <person name="Slot J.C."/>
            <person name="Sakamoto Y."/>
            <person name="Steenwyk J.L."/>
            <person name="Rokas A."/>
            <person name="Carro J."/>
            <person name="Camarero S."/>
            <person name="Ferreira P."/>
            <person name="Molpeceres G."/>
            <person name="Ruiz-Duenas F.J."/>
            <person name="Serrano A."/>
            <person name="Henrissat B."/>
            <person name="Drula E."/>
            <person name="Hughes K.W."/>
            <person name="Mata J.L."/>
            <person name="Ishikawa N.K."/>
            <person name="Vargas-Isla R."/>
            <person name="Ushijima S."/>
            <person name="Smith C.A."/>
            <person name="Donoghue J."/>
            <person name="Ahrendt S."/>
            <person name="Andreopoulos W."/>
            <person name="He G."/>
            <person name="LaButti K."/>
            <person name="Lipzen A."/>
            <person name="Ng V."/>
            <person name="Riley R."/>
            <person name="Sandor L."/>
            <person name="Barry K."/>
            <person name="Martinez A.T."/>
            <person name="Xiao Y."/>
            <person name="Gibbons J.G."/>
            <person name="Terashima K."/>
            <person name="Grigoriev I.V."/>
            <person name="Hibbett D."/>
        </authorList>
    </citation>
    <scope>NUCLEOTIDE SEQUENCE</scope>
    <source>
        <strain evidence="1">Sp2 HRB7682 ss15</strain>
    </source>
</reference>
<name>A0A9W9A8M0_9AGAR</name>
<gene>
    <name evidence="1" type="ORF">C8J55DRAFT_516661</name>
</gene>
<protein>
    <submittedName>
        <fullName evidence="1">Uncharacterized protein</fullName>
    </submittedName>
</protein>
<dbReference type="EMBL" id="JANVFS010000020">
    <property type="protein sequence ID" value="KAJ4476357.1"/>
    <property type="molecule type" value="Genomic_DNA"/>
</dbReference>
<reference evidence="1" key="1">
    <citation type="submission" date="2022-08" db="EMBL/GenBank/DDBJ databases">
        <authorList>
            <consortium name="DOE Joint Genome Institute"/>
            <person name="Min B."/>
            <person name="Riley R."/>
            <person name="Sierra-Patev S."/>
            <person name="Naranjo-Ortiz M."/>
            <person name="Looney B."/>
            <person name="Konkel Z."/>
            <person name="Slot J.C."/>
            <person name="Sakamoto Y."/>
            <person name="Steenwyk J.L."/>
            <person name="Rokas A."/>
            <person name="Carro J."/>
            <person name="Camarero S."/>
            <person name="Ferreira P."/>
            <person name="Molpeceres G."/>
            <person name="Ruiz-Duenas F.J."/>
            <person name="Serrano A."/>
            <person name="Henrissat B."/>
            <person name="Drula E."/>
            <person name="Hughes K.W."/>
            <person name="Mata J.L."/>
            <person name="Ishikawa N.K."/>
            <person name="Vargas-Isla R."/>
            <person name="Ushijima S."/>
            <person name="Smith C.A."/>
            <person name="Ahrendt S."/>
            <person name="Andreopoulos W."/>
            <person name="He G."/>
            <person name="Labutti K."/>
            <person name="Lipzen A."/>
            <person name="Ng V."/>
            <person name="Sandor L."/>
            <person name="Barry K."/>
            <person name="Martinez A.T."/>
            <person name="Xiao Y."/>
            <person name="Gibbons J.G."/>
            <person name="Terashima K."/>
            <person name="Hibbett D.S."/>
            <person name="Grigoriev I.V."/>
        </authorList>
    </citation>
    <scope>NUCLEOTIDE SEQUENCE</scope>
    <source>
        <strain evidence="1">Sp2 HRB7682 ss15</strain>
    </source>
</reference>
<dbReference type="AlphaFoldDB" id="A0A9W9A8M0"/>
<evidence type="ECO:0000313" key="1">
    <source>
        <dbReference type="EMBL" id="KAJ4476357.1"/>
    </source>
</evidence>